<dbReference type="RefSeq" id="WP_117725575.1">
    <property type="nucleotide sequence ID" value="NZ_CAUGNI010000027.1"/>
</dbReference>
<dbReference type="SUPFAM" id="SSF53474">
    <property type="entry name" value="alpha/beta-Hydrolases"/>
    <property type="match status" value="1"/>
</dbReference>
<dbReference type="Proteomes" id="UP000260983">
    <property type="component" value="Unassembled WGS sequence"/>
</dbReference>
<dbReference type="EMBL" id="QSUL01000023">
    <property type="protein sequence ID" value="RGN30994.1"/>
    <property type="molecule type" value="Genomic_DNA"/>
</dbReference>
<evidence type="ECO:0000313" key="2">
    <source>
        <dbReference type="Proteomes" id="UP000260983"/>
    </source>
</evidence>
<gene>
    <name evidence="1" type="ORF">DXB65_22005</name>
</gene>
<sequence>MIQKFIIQERHPRLLLFFAGWGADETPFKGYRPANSDFMICYDYRNLSFDSQVLKDYEEVNVVGWSMGVWAASQVLGKIIADETSKNSRLPLGKTIAINGTPFPIDEERGIPPAIYHGTLEGLTDASLHKFLRRMCADSAAFRKFLAITPRRPLEELREELVAIETAYITGPAYPFNWSTSVIATEDRIIPSENQKKAWTRDERSTPFLAEAHILIRIETAHYAQELFEIYLEKEWTND</sequence>
<evidence type="ECO:0000313" key="1">
    <source>
        <dbReference type="EMBL" id="RGN30994.1"/>
    </source>
</evidence>
<comment type="caution">
    <text evidence="1">The sequence shown here is derived from an EMBL/GenBank/DDBJ whole genome shotgun (WGS) entry which is preliminary data.</text>
</comment>
<accession>A0A3E5B0I2</accession>
<dbReference type="InterPro" id="IPR007398">
    <property type="entry name" value="BioG"/>
</dbReference>
<organism evidence="1 2">
    <name type="scientific">Bacteroides oleiciplenus</name>
    <dbReference type="NCBI Taxonomy" id="626931"/>
    <lineage>
        <taxon>Bacteria</taxon>
        <taxon>Pseudomonadati</taxon>
        <taxon>Bacteroidota</taxon>
        <taxon>Bacteroidia</taxon>
        <taxon>Bacteroidales</taxon>
        <taxon>Bacteroidaceae</taxon>
        <taxon>Bacteroides</taxon>
    </lineage>
</organism>
<dbReference type="AlphaFoldDB" id="A0A3E5B0I2"/>
<protein>
    <submittedName>
        <fullName evidence="1">DUF452 family protein</fullName>
    </submittedName>
</protein>
<dbReference type="InterPro" id="IPR029058">
    <property type="entry name" value="AB_hydrolase_fold"/>
</dbReference>
<dbReference type="Pfam" id="PF04301">
    <property type="entry name" value="BioG"/>
    <property type="match status" value="1"/>
</dbReference>
<reference evidence="1 2" key="1">
    <citation type="submission" date="2018-08" db="EMBL/GenBank/DDBJ databases">
        <title>A genome reference for cultivated species of the human gut microbiota.</title>
        <authorList>
            <person name="Zou Y."/>
            <person name="Xue W."/>
            <person name="Luo G."/>
        </authorList>
    </citation>
    <scope>NUCLEOTIDE SEQUENCE [LARGE SCALE GENOMIC DNA]</scope>
    <source>
        <strain evidence="1 2">OM05-15BH</strain>
    </source>
</reference>
<proteinExistence type="predicted"/>
<name>A0A3E5B0I2_9BACE</name>